<dbReference type="EMBL" id="CXOI01000003">
    <property type="protein sequence ID" value="CTP82203.1"/>
    <property type="molecule type" value="Genomic_DNA"/>
</dbReference>
<keyword evidence="4" id="KW-0472">Membrane</keyword>
<dbReference type="FunFam" id="2.140.10.10:FF:000002">
    <property type="entry name" value="Glucose dehydrogenase"/>
    <property type="match status" value="1"/>
</dbReference>
<keyword evidence="4" id="KW-1133">Transmembrane helix</keyword>
<feature type="transmembrane region" description="Helical" evidence="4">
    <location>
        <begin position="43"/>
        <end position="61"/>
    </location>
</feature>
<organism evidence="6 7">
    <name type="scientific">Xanthomonas graminis pv. arrhenatheri LMG 727</name>
    <dbReference type="NCBI Taxonomy" id="1195923"/>
    <lineage>
        <taxon>Bacteria</taxon>
        <taxon>Pseudomonadati</taxon>
        <taxon>Pseudomonadota</taxon>
        <taxon>Gammaproteobacteria</taxon>
        <taxon>Lysobacterales</taxon>
        <taxon>Lysobacteraceae</taxon>
        <taxon>Xanthomonas</taxon>
        <taxon>Xanthomonas translucens group</taxon>
        <taxon>Xanthomonas graminis</taxon>
    </lineage>
</organism>
<dbReference type="Gene3D" id="2.140.10.10">
    <property type="entry name" value="Quinoprotein alcohol dehydrogenase-like superfamily"/>
    <property type="match status" value="2"/>
</dbReference>
<evidence type="ECO:0000313" key="6">
    <source>
        <dbReference type="EMBL" id="CTP82203.1"/>
    </source>
</evidence>
<protein>
    <submittedName>
        <fullName evidence="6">Glucose dehydrogenase</fullName>
    </submittedName>
</protein>
<dbReference type="Pfam" id="PF01011">
    <property type="entry name" value="PQQ"/>
    <property type="match status" value="1"/>
</dbReference>
<feature type="transmembrane region" description="Helical" evidence="4">
    <location>
        <begin position="12"/>
        <end position="31"/>
    </location>
</feature>
<dbReference type="GO" id="GO:0048038">
    <property type="term" value="F:quinone binding"/>
    <property type="evidence" value="ECO:0007669"/>
    <property type="project" value="InterPro"/>
</dbReference>
<dbReference type="SUPFAM" id="SSF50998">
    <property type="entry name" value="Quinoprotein alcohol dehydrogenase-like"/>
    <property type="match status" value="1"/>
</dbReference>
<evidence type="ECO:0000256" key="1">
    <source>
        <dbReference type="ARBA" id="ARBA00001931"/>
    </source>
</evidence>
<dbReference type="InterPro" id="IPR011047">
    <property type="entry name" value="Quinoprotein_ADH-like_sf"/>
</dbReference>
<comment type="similarity">
    <text evidence="2">Belongs to the bacterial PQQ dehydrogenase family.</text>
</comment>
<feature type="transmembrane region" description="Helical" evidence="4">
    <location>
        <begin position="122"/>
        <end position="146"/>
    </location>
</feature>
<keyword evidence="4" id="KW-0812">Transmembrane</keyword>
<feature type="transmembrane region" description="Helical" evidence="4">
    <location>
        <begin position="89"/>
        <end position="110"/>
    </location>
</feature>
<dbReference type="SMART" id="SM00564">
    <property type="entry name" value="PQQ"/>
    <property type="match status" value="6"/>
</dbReference>
<evidence type="ECO:0000256" key="3">
    <source>
        <dbReference type="ARBA" id="ARBA00023002"/>
    </source>
</evidence>
<feature type="transmembrane region" description="Helical" evidence="4">
    <location>
        <begin position="66"/>
        <end position="83"/>
    </location>
</feature>
<dbReference type="InterPro" id="IPR018391">
    <property type="entry name" value="PQQ_b-propeller_rpt"/>
</dbReference>
<name>A0A0K2ZBM7_9XANT</name>
<evidence type="ECO:0000256" key="2">
    <source>
        <dbReference type="ARBA" id="ARBA00008156"/>
    </source>
</evidence>
<sequence>MTAHSPKHGPGTWLFVAYAVLIALIGAALAAMGGRLVAVGGSWYYLLAGLALVVSGALLALGRRAGLWLFGLTLAATIAWALAEVGLDGWALIPRLAMISVLGLLLLPFWKVARRRLAPLSGLGYALVSGVLPVLGALLVFVPLLFPRTVELADPALAAQRPQDAFSRATVNSPDGNVAANHDAGNWTAYAGSNLSNHYSPGAQITPANVKDLKIAWEFHTGDLKPAGSKLGYAFQNTPLKVGDLVYICTPTQKVIAVEATTGKERWRFDPKTNPKAMAGVAATTCRGVSYFEATTPVAECAKRIFWPMVDGRLGALDAATGKLCQSFGDHGYVDLNKDTGNTKPGFVGPTSPPVVMRGVVIQPTGQVRDGQERDAPSGVVRAFDAISGQLRWAWDLGNPAIAAAPPAGQTYTRSTPNVWSLMAADDELGLVYLPTGNASGDFFGKGRTPQEEQYTASLVAVDAATGKERWHFRTVNHDLWDYDIGPQPNLVDFPVPGGGTRPAVIQATKSGQVFVLDRETGKPIMPVQQLPVPQGTDHGDWTAKTQPVSPGMPNTVGAPSKGYETIVESDAWGITPFDQLACRIQFKQLRYDGMFTPPSLGGSLSFTGNHGGINWGGVSVDLQRGIMVMNSNRLPYTEHVYPRQEMNALGVVSVFNGKSKTPGYMAQEGLAYGARKEPWMSPLNTPCIAPPWGYLSGVDLRTQQVIWRRPLGTGYDQGPMGIPSKMKFELGTPNNSGSLATAGGVTFIGAALDDFLRGYDTQTGKLLWEVRVPAGPQAAPLSYTVNGKQYIVAAIGGHDRMETKPGDSVIAWTLPDAAPAK</sequence>
<accession>A0A0K2ZBM7</accession>
<evidence type="ECO:0000256" key="4">
    <source>
        <dbReference type="SAM" id="Phobius"/>
    </source>
</evidence>
<evidence type="ECO:0000313" key="7">
    <source>
        <dbReference type="Proteomes" id="UP000046187"/>
    </source>
</evidence>
<dbReference type="Proteomes" id="UP000046187">
    <property type="component" value="Unassembled WGS sequence"/>
</dbReference>
<reference evidence="7" key="1">
    <citation type="submission" date="2015-07" db="EMBL/GenBank/DDBJ databases">
        <authorList>
            <person name="Wibberg D."/>
        </authorList>
    </citation>
    <scope>NUCLEOTIDE SEQUENCE [LARGE SCALE GENOMIC DNA]</scope>
</reference>
<dbReference type="CDD" id="cd10280">
    <property type="entry name" value="PQQ_mGDH"/>
    <property type="match status" value="1"/>
</dbReference>
<gene>
    <name evidence="6" type="ORF">XTALMG727_0037</name>
</gene>
<feature type="domain" description="Pyrrolo-quinoline quinone repeat" evidence="5">
    <location>
        <begin position="187"/>
        <end position="792"/>
    </location>
</feature>
<keyword evidence="7" id="KW-1185">Reference proteome</keyword>
<dbReference type="PANTHER" id="PTHR32303:SF4">
    <property type="entry name" value="QUINOPROTEIN GLUCOSE DEHYDROGENASE"/>
    <property type="match status" value="1"/>
</dbReference>
<dbReference type="InterPro" id="IPR002372">
    <property type="entry name" value="PQQ_rpt_dom"/>
</dbReference>
<dbReference type="InterPro" id="IPR017511">
    <property type="entry name" value="PQQ_mDH"/>
</dbReference>
<dbReference type="PANTHER" id="PTHR32303">
    <property type="entry name" value="QUINOPROTEIN ALCOHOL DEHYDROGENASE (CYTOCHROME C)"/>
    <property type="match status" value="1"/>
</dbReference>
<proteinExistence type="inferred from homology"/>
<dbReference type="GO" id="GO:0008876">
    <property type="term" value="F:quinoprotein glucose dehydrogenase activity"/>
    <property type="evidence" value="ECO:0007669"/>
    <property type="project" value="TreeGrafter"/>
</dbReference>
<evidence type="ECO:0000259" key="5">
    <source>
        <dbReference type="Pfam" id="PF01011"/>
    </source>
</evidence>
<comment type="cofactor">
    <cofactor evidence="1">
        <name>pyrroloquinoline quinone</name>
        <dbReference type="ChEBI" id="CHEBI:58442"/>
    </cofactor>
</comment>
<dbReference type="NCBIfam" id="TIGR03074">
    <property type="entry name" value="PQQ_membr_DH"/>
    <property type="match status" value="1"/>
</dbReference>
<dbReference type="GO" id="GO:0016020">
    <property type="term" value="C:membrane"/>
    <property type="evidence" value="ECO:0007669"/>
    <property type="project" value="InterPro"/>
</dbReference>
<dbReference type="AlphaFoldDB" id="A0A0K2ZBM7"/>
<keyword evidence="3" id="KW-0560">Oxidoreductase</keyword>